<evidence type="ECO:0000256" key="3">
    <source>
        <dbReference type="ARBA" id="ARBA00022801"/>
    </source>
</evidence>
<dbReference type="InterPro" id="IPR011330">
    <property type="entry name" value="Glyco_hydro/deAcase_b/a-brl"/>
</dbReference>
<reference evidence="6 7" key="1">
    <citation type="submission" date="2018-08" db="EMBL/GenBank/DDBJ databases">
        <title>A genome reference for cultivated species of the human gut microbiota.</title>
        <authorList>
            <person name="Zou Y."/>
            <person name="Xue W."/>
            <person name="Luo G."/>
        </authorList>
    </citation>
    <scope>NUCLEOTIDE SEQUENCE [LARGE SCALE GENOMIC DNA]</scope>
    <source>
        <strain evidence="6 7">AF19-21</strain>
    </source>
</reference>
<keyword evidence="4" id="KW-0326">Glycosidase</keyword>
<dbReference type="GO" id="GO:0009313">
    <property type="term" value="P:oligosaccharide catabolic process"/>
    <property type="evidence" value="ECO:0007669"/>
    <property type="project" value="TreeGrafter"/>
</dbReference>
<dbReference type="Pfam" id="PF09261">
    <property type="entry name" value="Alpha-mann_mid"/>
    <property type="match status" value="1"/>
</dbReference>
<dbReference type="InterPro" id="IPR037094">
    <property type="entry name" value="Glyco_hydro_38_cen_sf"/>
</dbReference>
<dbReference type="SUPFAM" id="SSF88688">
    <property type="entry name" value="Families 57/38 glycoside transferase middle domain"/>
    <property type="match status" value="1"/>
</dbReference>
<dbReference type="GO" id="GO:0030246">
    <property type="term" value="F:carbohydrate binding"/>
    <property type="evidence" value="ECO:0007669"/>
    <property type="project" value="InterPro"/>
</dbReference>
<evidence type="ECO:0000313" key="7">
    <source>
        <dbReference type="Proteomes" id="UP000261111"/>
    </source>
</evidence>
<comment type="similarity">
    <text evidence="1">Belongs to the glycosyl hydrolase 38 family.</text>
</comment>
<accession>A0A3E2X2P4</accession>
<keyword evidence="2" id="KW-0479">Metal-binding</keyword>
<evidence type="ECO:0000259" key="5">
    <source>
        <dbReference type="SMART" id="SM00872"/>
    </source>
</evidence>
<dbReference type="Pfam" id="PF07748">
    <property type="entry name" value="Glyco_hydro_38C"/>
    <property type="match status" value="1"/>
</dbReference>
<dbReference type="InterPro" id="IPR011682">
    <property type="entry name" value="Glyco_hydro_38_C"/>
</dbReference>
<dbReference type="SUPFAM" id="SSF74650">
    <property type="entry name" value="Galactose mutarotase-like"/>
    <property type="match status" value="1"/>
</dbReference>
<dbReference type="InterPro" id="IPR028995">
    <property type="entry name" value="Glyco_hydro_57/38_cen_sf"/>
</dbReference>
<keyword evidence="3" id="KW-0378">Hydrolase</keyword>
<dbReference type="Proteomes" id="UP000261111">
    <property type="component" value="Unassembled WGS sequence"/>
</dbReference>
<gene>
    <name evidence="6" type="ORF">DWX41_02545</name>
</gene>
<dbReference type="SMART" id="SM00872">
    <property type="entry name" value="Alpha-mann_mid"/>
    <property type="match status" value="1"/>
</dbReference>
<dbReference type="SUPFAM" id="SSF88713">
    <property type="entry name" value="Glycoside hydrolase/deacetylase"/>
    <property type="match status" value="1"/>
</dbReference>
<evidence type="ECO:0000256" key="1">
    <source>
        <dbReference type="ARBA" id="ARBA00009792"/>
    </source>
</evidence>
<name>A0A3E2X2P4_9FIRM</name>
<organism evidence="6 7">
    <name type="scientific">Hungatella hathewayi</name>
    <dbReference type="NCBI Taxonomy" id="154046"/>
    <lineage>
        <taxon>Bacteria</taxon>
        <taxon>Bacillati</taxon>
        <taxon>Bacillota</taxon>
        <taxon>Clostridia</taxon>
        <taxon>Lachnospirales</taxon>
        <taxon>Lachnospiraceae</taxon>
        <taxon>Hungatella</taxon>
    </lineage>
</organism>
<dbReference type="Gene3D" id="2.70.98.30">
    <property type="entry name" value="Golgi alpha-mannosidase II, domain 4"/>
    <property type="match status" value="1"/>
</dbReference>
<dbReference type="EMBL" id="QVIA01000002">
    <property type="protein sequence ID" value="RGC35086.1"/>
    <property type="molecule type" value="Genomic_DNA"/>
</dbReference>
<comment type="caution">
    <text evidence="6">The sequence shown here is derived from an EMBL/GenBank/DDBJ whole genome shotgun (WGS) entry which is preliminary data.</text>
</comment>
<dbReference type="GO" id="GO:0004559">
    <property type="term" value="F:alpha-mannosidase activity"/>
    <property type="evidence" value="ECO:0007669"/>
    <property type="project" value="InterPro"/>
</dbReference>
<dbReference type="Gene3D" id="3.20.110.10">
    <property type="entry name" value="Glycoside hydrolase 38, N terminal domain"/>
    <property type="match status" value="1"/>
</dbReference>
<dbReference type="CDD" id="cd10789">
    <property type="entry name" value="GH38N_AMII_ER_cytosolic"/>
    <property type="match status" value="1"/>
</dbReference>
<evidence type="ECO:0000256" key="4">
    <source>
        <dbReference type="ARBA" id="ARBA00023295"/>
    </source>
</evidence>
<dbReference type="PANTHER" id="PTHR46017:SF1">
    <property type="entry name" value="ALPHA-MANNOSIDASE 2C1"/>
    <property type="match status" value="1"/>
</dbReference>
<dbReference type="InterPro" id="IPR027291">
    <property type="entry name" value="Glyco_hydro_38_N_sf"/>
</dbReference>
<dbReference type="InterPro" id="IPR011013">
    <property type="entry name" value="Gal_mutarotase_sf_dom"/>
</dbReference>
<evidence type="ECO:0000313" key="6">
    <source>
        <dbReference type="EMBL" id="RGC35086.1"/>
    </source>
</evidence>
<dbReference type="GO" id="GO:0006013">
    <property type="term" value="P:mannose metabolic process"/>
    <property type="evidence" value="ECO:0007669"/>
    <property type="project" value="InterPro"/>
</dbReference>
<dbReference type="Gene3D" id="1.20.1270.50">
    <property type="entry name" value="Glycoside hydrolase family 38, central domain"/>
    <property type="match status" value="1"/>
</dbReference>
<evidence type="ECO:0000256" key="2">
    <source>
        <dbReference type="ARBA" id="ARBA00022723"/>
    </source>
</evidence>
<dbReference type="AlphaFoldDB" id="A0A3E2X2P4"/>
<dbReference type="PANTHER" id="PTHR46017">
    <property type="entry name" value="ALPHA-MANNOSIDASE 2C1"/>
    <property type="match status" value="1"/>
</dbReference>
<protein>
    <submittedName>
        <fullName evidence="6">Alpha-mannosidase</fullName>
    </submittedName>
</protein>
<proteinExistence type="inferred from homology"/>
<dbReference type="Pfam" id="PF01074">
    <property type="entry name" value="Glyco_hydro_38N"/>
    <property type="match status" value="1"/>
</dbReference>
<sequence length="822" mass="94547">MKQLHLICNAHLDPVWLWNWEDGIAAALSTFRTAAKFCEDYDGFIFNHNEAILYQWVEEYEPELFHKIQQLVKAGKWHIIGGWYLQPDCNMPSGESLIRQIQVGRKYFWEKFGVKPTTAINFDPFGHSRGLVQILKKSGYDSYVFCRPLQDNCFLPNDDFIWCGFDDSQIMAHRSSEHYNSLLGKAEEKARKWITEHEETENGLLLWGVGNHGGGPSRVDMAGLKKVMEEQRERIVKHSTPEQFFDERRKDGNIYPIVEKDLNSWAIGCYTSQIRIKQKHRRLENELFMVERMFSHACLHGDLEYPLIDIHTAQEDLLTAQFHDILPGSAIPAVEEAGLRLMDHGLEILSKLKIKAFFKLAAGQAAAKEGEIPILIYNPHPYELEGIFECEFQLQDQNWDDFYVIPRVFQGERELLSQVEKESCNINLDWIKKISFYAKLKPSQMNRFDCRLENIKEKPDFSLGIKEDYKFITKDLEVIVNAKTGLIDSLKVFGKEFVKENSFCPIVLEGDNDPWRMRADRYGEEEGRFVLLEDEKGKLYSGIQKTISNVRVIEDGKVRTVIEAVMGYGSSYLTMHYKLPKKGSKIGIDVAVQWGEKGKVLKMEIPTTLKKGICMGETAYGVKELTADGSEMVSQSWNGIFSVEDDMGFTIINDGTYGSDYKDGRMRMSLIHSAAYSAHPIEGRELLTDDRAIPRIDQGERHFHFEVQPGCCTERRKYISSDAARFNQPPFVVSFFPSGAGKEVQPSVIIENREIILGAFYKQTESEEYTLRLYNSSGHAAETRIEIPYLGFKQQILFGKYEIKTFKINAKEKIFIERSMSN</sequence>
<dbReference type="InterPro" id="IPR015341">
    <property type="entry name" value="Glyco_hydro_38_cen"/>
</dbReference>
<dbReference type="GO" id="GO:0046872">
    <property type="term" value="F:metal ion binding"/>
    <property type="evidence" value="ECO:0007669"/>
    <property type="project" value="UniProtKB-KW"/>
</dbReference>
<dbReference type="InterPro" id="IPR000602">
    <property type="entry name" value="Glyco_hydro_38_N"/>
</dbReference>
<feature type="domain" description="Glycoside hydrolase family 38 central" evidence="5">
    <location>
        <begin position="268"/>
        <end position="341"/>
    </location>
</feature>